<name>A0ABM1VNP7_APLCA</name>
<sequence>MDIVVTVFLFLGTLLASICAGLNKAENYYGTEDEYRLVRDLMKSYNRQVKPSLVNNQPLNVTFGVALAQIIDLVSVAGSMLVLYYIICAVDVSPAFILVTKEYLKDPSKFAVAAAAPTAAAPAEEKKKEKKEESEDSEDDDLGFGLFD</sequence>
<dbReference type="Pfam" id="PF00428">
    <property type="entry name" value="Ribosomal_60s"/>
    <property type="match status" value="1"/>
</dbReference>
<dbReference type="GeneID" id="118477212"/>
<evidence type="ECO:0000313" key="3">
    <source>
        <dbReference type="Proteomes" id="UP000694888"/>
    </source>
</evidence>
<feature type="region of interest" description="Disordered" evidence="1">
    <location>
        <begin position="115"/>
        <end position="148"/>
    </location>
</feature>
<protein>
    <submittedName>
        <fullName evidence="4">60S acidic ribosomal protein P0-like</fullName>
    </submittedName>
</protein>
<dbReference type="InterPro" id="IPR036734">
    <property type="entry name" value="Neur_chan_lig-bd_sf"/>
</dbReference>
<feature type="signal peptide" evidence="2">
    <location>
        <begin position="1"/>
        <end position="20"/>
    </location>
</feature>
<organism evidence="3 4">
    <name type="scientific">Aplysia californica</name>
    <name type="common">California sea hare</name>
    <dbReference type="NCBI Taxonomy" id="6500"/>
    <lineage>
        <taxon>Eukaryota</taxon>
        <taxon>Metazoa</taxon>
        <taxon>Spiralia</taxon>
        <taxon>Lophotrochozoa</taxon>
        <taxon>Mollusca</taxon>
        <taxon>Gastropoda</taxon>
        <taxon>Heterobranchia</taxon>
        <taxon>Euthyneura</taxon>
        <taxon>Tectipleura</taxon>
        <taxon>Aplysiida</taxon>
        <taxon>Aplysioidea</taxon>
        <taxon>Aplysiidae</taxon>
        <taxon>Aplysia</taxon>
    </lineage>
</organism>
<dbReference type="Gene3D" id="2.70.170.10">
    <property type="entry name" value="Neurotransmitter-gated ion-channel ligand-binding domain"/>
    <property type="match status" value="1"/>
</dbReference>
<evidence type="ECO:0000256" key="1">
    <source>
        <dbReference type="SAM" id="MobiDB-lite"/>
    </source>
</evidence>
<keyword evidence="2" id="KW-0732">Signal</keyword>
<evidence type="ECO:0000256" key="2">
    <source>
        <dbReference type="SAM" id="SignalP"/>
    </source>
</evidence>
<evidence type="ECO:0000313" key="4">
    <source>
        <dbReference type="RefSeq" id="XP_035824039.1"/>
    </source>
</evidence>
<keyword evidence="3" id="KW-1185">Reference proteome</keyword>
<dbReference type="SUPFAM" id="SSF63712">
    <property type="entry name" value="Nicotinic receptor ligand binding domain-like"/>
    <property type="match status" value="1"/>
</dbReference>
<proteinExistence type="predicted"/>
<feature type="compositionally biased region" description="Basic and acidic residues" evidence="1">
    <location>
        <begin position="123"/>
        <end position="133"/>
    </location>
</feature>
<reference evidence="4" key="1">
    <citation type="submission" date="2025-08" db="UniProtKB">
        <authorList>
            <consortium name="RefSeq"/>
        </authorList>
    </citation>
    <scope>IDENTIFICATION</scope>
</reference>
<dbReference type="Proteomes" id="UP000694888">
    <property type="component" value="Unplaced"/>
</dbReference>
<gene>
    <name evidence="4" type="primary">LOC118477212</name>
</gene>
<feature type="chain" id="PRO_5045546559" evidence="2">
    <location>
        <begin position="21"/>
        <end position="148"/>
    </location>
</feature>
<accession>A0ABM1VNP7</accession>
<dbReference type="RefSeq" id="XP_035824039.1">
    <property type="nucleotide sequence ID" value="XM_035968146.1"/>
</dbReference>